<keyword evidence="3 10" id="KW-0813">Transport</keyword>
<dbReference type="PANTHER" id="PTHR34182">
    <property type="entry name" value="PROTEIN-EXPORT MEMBRANE PROTEIN SECG"/>
    <property type="match status" value="1"/>
</dbReference>
<dbReference type="EMBL" id="QEAS01000028">
    <property type="protein sequence ID" value="PWG78289.1"/>
    <property type="molecule type" value="Genomic_DNA"/>
</dbReference>
<dbReference type="PANTHER" id="PTHR34182:SF1">
    <property type="entry name" value="PROTEIN-EXPORT MEMBRANE PROTEIN SECG"/>
    <property type="match status" value="1"/>
</dbReference>
<evidence type="ECO:0000256" key="6">
    <source>
        <dbReference type="ARBA" id="ARBA00022927"/>
    </source>
</evidence>
<dbReference type="GO" id="GO:0015450">
    <property type="term" value="F:protein-transporting ATPase activity"/>
    <property type="evidence" value="ECO:0007669"/>
    <property type="project" value="UniProtKB-UniRule"/>
</dbReference>
<dbReference type="OrthoDB" id="1122493at2"/>
<evidence type="ECO:0000256" key="1">
    <source>
        <dbReference type="ARBA" id="ARBA00004651"/>
    </source>
</evidence>
<comment type="subcellular location">
    <subcellularLocation>
        <location evidence="1 10">Cell membrane</location>
        <topology evidence="1 10">Multi-pass membrane protein</topology>
    </subcellularLocation>
</comment>
<evidence type="ECO:0000313" key="12">
    <source>
        <dbReference type="Proteomes" id="UP000245647"/>
    </source>
</evidence>
<dbReference type="GO" id="GO:0043952">
    <property type="term" value="P:protein transport by the Sec complex"/>
    <property type="evidence" value="ECO:0007669"/>
    <property type="project" value="TreeGrafter"/>
</dbReference>
<protein>
    <recommendedName>
        <fullName evidence="10">Protein-export membrane protein SecG</fullName>
    </recommendedName>
</protein>
<accession>A0A2U2PAZ4</accession>
<keyword evidence="12" id="KW-1185">Reference proteome</keyword>
<evidence type="ECO:0000256" key="5">
    <source>
        <dbReference type="ARBA" id="ARBA00022692"/>
    </source>
</evidence>
<evidence type="ECO:0000256" key="10">
    <source>
        <dbReference type="RuleBase" id="RU365087"/>
    </source>
</evidence>
<dbReference type="InterPro" id="IPR004692">
    <property type="entry name" value="SecG"/>
</dbReference>
<sequence>MFYALIILAIIICVLLAFLVLIQEPKGGGLTSGFAGSNNIMGVQRTGDFLEKGTWTLIISLMVIVLLINIVIPKGGQKNSEAEEIQRQINKAVPTAPAAPATIPGLKDTTKK</sequence>
<dbReference type="GO" id="GO:0065002">
    <property type="term" value="P:intracellular protein transmembrane transport"/>
    <property type="evidence" value="ECO:0007669"/>
    <property type="project" value="TreeGrafter"/>
</dbReference>
<reference evidence="11 12" key="1">
    <citation type="submission" date="2018-04" db="EMBL/GenBank/DDBJ databases">
        <title>Pedobacter chongqingensis sp. nov., isolated from a rottenly hemp rope.</title>
        <authorList>
            <person name="Cai Y."/>
        </authorList>
    </citation>
    <scope>NUCLEOTIDE SEQUENCE [LARGE SCALE GENOMIC DNA]</scope>
    <source>
        <strain evidence="11 12">FJ4-8</strain>
    </source>
</reference>
<evidence type="ECO:0000256" key="3">
    <source>
        <dbReference type="ARBA" id="ARBA00022448"/>
    </source>
</evidence>
<evidence type="ECO:0000256" key="4">
    <source>
        <dbReference type="ARBA" id="ARBA00022475"/>
    </source>
</evidence>
<keyword evidence="8 10" id="KW-0811">Translocation</keyword>
<gene>
    <name evidence="11" type="ORF">DDR33_23220</name>
</gene>
<dbReference type="RefSeq" id="WP_109418193.1">
    <property type="nucleotide sequence ID" value="NZ_QEAS01000028.1"/>
</dbReference>
<dbReference type="GO" id="GO:0009306">
    <property type="term" value="P:protein secretion"/>
    <property type="evidence" value="ECO:0007669"/>
    <property type="project" value="UniProtKB-UniRule"/>
</dbReference>
<comment type="similarity">
    <text evidence="2 10">Belongs to the SecG family.</text>
</comment>
<dbReference type="Pfam" id="PF03840">
    <property type="entry name" value="SecG"/>
    <property type="match status" value="1"/>
</dbReference>
<comment type="caution">
    <text evidence="10">Lacks conserved residue(s) required for the propagation of feature annotation.</text>
</comment>
<keyword evidence="7 10" id="KW-1133">Transmembrane helix</keyword>
<keyword evidence="4 10" id="KW-1003">Cell membrane</keyword>
<proteinExistence type="inferred from homology"/>
<evidence type="ECO:0000256" key="9">
    <source>
        <dbReference type="ARBA" id="ARBA00023136"/>
    </source>
</evidence>
<feature type="transmembrane region" description="Helical" evidence="10">
    <location>
        <begin position="53"/>
        <end position="72"/>
    </location>
</feature>
<dbReference type="NCBIfam" id="TIGR00810">
    <property type="entry name" value="secG"/>
    <property type="match status" value="1"/>
</dbReference>
<evidence type="ECO:0000256" key="8">
    <source>
        <dbReference type="ARBA" id="ARBA00023010"/>
    </source>
</evidence>
<evidence type="ECO:0000256" key="7">
    <source>
        <dbReference type="ARBA" id="ARBA00022989"/>
    </source>
</evidence>
<comment type="caution">
    <text evidence="11">The sequence shown here is derived from an EMBL/GenBank/DDBJ whole genome shotgun (WGS) entry which is preliminary data.</text>
</comment>
<evidence type="ECO:0000256" key="2">
    <source>
        <dbReference type="ARBA" id="ARBA00008445"/>
    </source>
</evidence>
<keyword evidence="9 10" id="KW-0472">Membrane</keyword>
<dbReference type="GO" id="GO:0005886">
    <property type="term" value="C:plasma membrane"/>
    <property type="evidence" value="ECO:0007669"/>
    <property type="project" value="UniProtKB-SubCell"/>
</dbReference>
<evidence type="ECO:0000313" key="11">
    <source>
        <dbReference type="EMBL" id="PWG78289.1"/>
    </source>
</evidence>
<comment type="function">
    <text evidence="10">Involved in protein export. Participates in an early event of protein translocation.</text>
</comment>
<dbReference type="Proteomes" id="UP000245647">
    <property type="component" value="Unassembled WGS sequence"/>
</dbReference>
<name>A0A2U2PAZ4_9SPHI</name>
<dbReference type="AlphaFoldDB" id="A0A2U2PAZ4"/>
<keyword evidence="5 10" id="KW-0812">Transmembrane</keyword>
<organism evidence="11 12">
    <name type="scientific">Pararcticibacter amylolyticus</name>
    <dbReference type="NCBI Taxonomy" id="2173175"/>
    <lineage>
        <taxon>Bacteria</taxon>
        <taxon>Pseudomonadati</taxon>
        <taxon>Bacteroidota</taxon>
        <taxon>Sphingobacteriia</taxon>
        <taxon>Sphingobacteriales</taxon>
        <taxon>Sphingobacteriaceae</taxon>
        <taxon>Pararcticibacter</taxon>
    </lineage>
</organism>
<keyword evidence="6 10" id="KW-0653">Protein transport</keyword>